<protein>
    <submittedName>
        <fullName evidence="2">UDP-N-acetylglucosamine 2-epimerase (Non-hydrolysing)</fullName>
    </submittedName>
</protein>
<sequence>MGSDAPTLLVLGTRPEVIKLAPVVRELAARDRPHVIVHTGQHYDESLRDAIYDQLGLPEPDHALGVGSDSQERQVGAILQRLGDVFDAESPSIVIVQGDTNSALAGALAAAKHGIDVGHVEAGLRCGDRTMPEELNRILIDHAAEDLFAPTEAARRNLRREGRGEDCLVTGNTIVDAVREHASLAGERAAVLDDLGLRSGEYALATLHRAENVDDADTFGQILAGIGRFTAETGLECVYPVHPRARDRLASGSVSVPEGIRLVDPVDFLGFLALERDAAVVFTDSGGVQEETCILQVPCVTVREHTERPESVAVGANVVAGTDPDAVHKAGVKMLETPREWPCPFGAGDAAERIVSALAERRTAEVSP</sequence>
<organism evidence="2 3">
    <name type="scientific">Halobaculum gomorrense</name>
    <dbReference type="NCBI Taxonomy" id="43928"/>
    <lineage>
        <taxon>Archaea</taxon>
        <taxon>Methanobacteriati</taxon>
        <taxon>Methanobacteriota</taxon>
        <taxon>Stenosarchaea group</taxon>
        <taxon>Halobacteria</taxon>
        <taxon>Halobacteriales</taxon>
        <taxon>Haloferacaceae</taxon>
        <taxon>Halobaculum</taxon>
    </lineage>
</organism>
<dbReference type="InterPro" id="IPR003331">
    <property type="entry name" value="UDP_GlcNAc_Epimerase_2_dom"/>
</dbReference>
<dbReference type="InterPro" id="IPR029767">
    <property type="entry name" value="WecB-like"/>
</dbReference>
<name>A0A1M5UND7_9EURY</name>
<dbReference type="AlphaFoldDB" id="A0A1M5UND7"/>
<dbReference type="Gene3D" id="3.40.50.2000">
    <property type="entry name" value="Glycogen Phosphorylase B"/>
    <property type="match status" value="2"/>
</dbReference>
<dbReference type="STRING" id="43928.SAMN05443636_3081"/>
<dbReference type="Pfam" id="PF02350">
    <property type="entry name" value="Epimerase_2"/>
    <property type="match status" value="1"/>
</dbReference>
<proteinExistence type="predicted"/>
<reference evidence="2 3" key="1">
    <citation type="submission" date="2016-11" db="EMBL/GenBank/DDBJ databases">
        <authorList>
            <person name="Jaros S."/>
            <person name="Januszkiewicz K."/>
            <person name="Wedrychowicz H."/>
        </authorList>
    </citation>
    <scope>NUCLEOTIDE SEQUENCE [LARGE SCALE GENOMIC DNA]</scope>
    <source>
        <strain evidence="2 3">DSM 9297</strain>
    </source>
</reference>
<dbReference type="SUPFAM" id="SSF53756">
    <property type="entry name" value="UDP-Glycosyltransferase/glycogen phosphorylase"/>
    <property type="match status" value="1"/>
</dbReference>
<dbReference type="RefSeq" id="WP_073311179.1">
    <property type="nucleotide sequence ID" value="NZ_FQWV01000011.1"/>
</dbReference>
<dbReference type="OrthoDB" id="7018at2157"/>
<dbReference type="NCBIfam" id="TIGR00236">
    <property type="entry name" value="wecB"/>
    <property type="match status" value="1"/>
</dbReference>
<keyword evidence="3" id="KW-1185">Reference proteome</keyword>
<gene>
    <name evidence="2" type="ORF">SAMN05443636_3081</name>
</gene>
<accession>A0A1M5UND7</accession>
<dbReference type="PANTHER" id="PTHR43174:SF1">
    <property type="entry name" value="UDP-N-ACETYLGLUCOSAMINE 2-EPIMERASE"/>
    <property type="match status" value="1"/>
</dbReference>
<evidence type="ECO:0000313" key="2">
    <source>
        <dbReference type="EMBL" id="SHH64388.1"/>
    </source>
</evidence>
<dbReference type="Proteomes" id="UP000184357">
    <property type="component" value="Unassembled WGS sequence"/>
</dbReference>
<evidence type="ECO:0000313" key="3">
    <source>
        <dbReference type="Proteomes" id="UP000184357"/>
    </source>
</evidence>
<dbReference type="EMBL" id="FQWV01000011">
    <property type="protein sequence ID" value="SHH64388.1"/>
    <property type="molecule type" value="Genomic_DNA"/>
</dbReference>
<feature type="domain" description="UDP-N-acetylglucosamine 2-epimerase" evidence="1">
    <location>
        <begin position="29"/>
        <end position="358"/>
    </location>
</feature>
<dbReference type="CDD" id="cd03786">
    <property type="entry name" value="GTB_UDP-GlcNAc_2-Epimerase"/>
    <property type="match status" value="1"/>
</dbReference>
<evidence type="ECO:0000259" key="1">
    <source>
        <dbReference type="Pfam" id="PF02350"/>
    </source>
</evidence>
<dbReference type="PANTHER" id="PTHR43174">
    <property type="entry name" value="UDP-N-ACETYLGLUCOSAMINE 2-EPIMERASE"/>
    <property type="match status" value="1"/>
</dbReference>